<sequence>MFFETQMVIYITAITPGHFQTRLYFQYESPPRIIRPFMGLEHAFPRPFNTAVREKAIFNPIPGKINCHMRGGNTVVLCCNRDLAASNALPCPLV</sequence>
<proteinExistence type="predicted"/>
<comment type="caution">
    <text evidence="1">The sequence shown here is derived from an EMBL/GenBank/DDBJ whole genome shotgun (WGS) entry which is preliminary data.</text>
</comment>
<dbReference type="EMBL" id="BPLR01014170">
    <property type="protein sequence ID" value="GIY66904.1"/>
    <property type="molecule type" value="Genomic_DNA"/>
</dbReference>
<protein>
    <submittedName>
        <fullName evidence="1">Uncharacterized protein</fullName>
    </submittedName>
</protein>
<dbReference type="Proteomes" id="UP001054945">
    <property type="component" value="Unassembled WGS sequence"/>
</dbReference>
<organism evidence="1 2">
    <name type="scientific">Caerostris extrusa</name>
    <name type="common">Bark spider</name>
    <name type="synonym">Caerostris bankana</name>
    <dbReference type="NCBI Taxonomy" id="172846"/>
    <lineage>
        <taxon>Eukaryota</taxon>
        <taxon>Metazoa</taxon>
        <taxon>Ecdysozoa</taxon>
        <taxon>Arthropoda</taxon>
        <taxon>Chelicerata</taxon>
        <taxon>Arachnida</taxon>
        <taxon>Araneae</taxon>
        <taxon>Araneomorphae</taxon>
        <taxon>Entelegynae</taxon>
        <taxon>Araneoidea</taxon>
        <taxon>Araneidae</taxon>
        <taxon>Caerostris</taxon>
    </lineage>
</organism>
<evidence type="ECO:0000313" key="2">
    <source>
        <dbReference type="Proteomes" id="UP001054945"/>
    </source>
</evidence>
<evidence type="ECO:0000313" key="1">
    <source>
        <dbReference type="EMBL" id="GIY66904.1"/>
    </source>
</evidence>
<dbReference type="AlphaFoldDB" id="A0AAV4VB73"/>
<keyword evidence="2" id="KW-1185">Reference proteome</keyword>
<reference evidence="1 2" key="1">
    <citation type="submission" date="2021-06" db="EMBL/GenBank/DDBJ databases">
        <title>Caerostris extrusa draft genome.</title>
        <authorList>
            <person name="Kono N."/>
            <person name="Arakawa K."/>
        </authorList>
    </citation>
    <scope>NUCLEOTIDE SEQUENCE [LARGE SCALE GENOMIC DNA]</scope>
</reference>
<gene>
    <name evidence="1" type="ORF">CEXT_676861</name>
</gene>
<name>A0AAV4VB73_CAEEX</name>
<accession>A0AAV4VB73</accession>